<organism evidence="8 9">
    <name type="scientific">Grus japonensis</name>
    <name type="common">Japanese crane</name>
    <name type="synonym">Red-crowned crane</name>
    <dbReference type="NCBI Taxonomy" id="30415"/>
    <lineage>
        <taxon>Eukaryota</taxon>
        <taxon>Metazoa</taxon>
        <taxon>Chordata</taxon>
        <taxon>Craniata</taxon>
        <taxon>Vertebrata</taxon>
        <taxon>Euteleostomi</taxon>
        <taxon>Archelosauria</taxon>
        <taxon>Archosauria</taxon>
        <taxon>Dinosauria</taxon>
        <taxon>Saurischia</taxon>
        <taxon>Theropoda</taxon>
        <taxon>Coelurosauria</taxon>
        <taxon>Aves</taxon>
        <taxon>Neognathae</taxon>
        <taxon>Neoaves</taxon>
        <taxon>Gruiformes</taxon>
        <taxon>Gruidae</taxon>
        <taxon>Grus</taxon>
    </lineage>
</organism>
<dbReference type="GO" id="GO:0012505">
    <property type="term" value="C:endomembrane system"/>
    <property type="evidence" value="ECO:0007669"/>
    <property type="project" value="UniProtKB-SubCell"/>
</dbReference>
<dbReference type="InterPro" id="IPR002553">
    <property type="entry name" value="Clathrin/coatomer_adapt-like_N"/>
</dbReference>
<dbReference type="Pfam" id="PF14797">
    <property type="entry name" value="SEEEED"/>
    <property type="match status" value="1"/>
</dbReference>
<comment type="subcellular location">
    <subcellularLocation>
        <location evidence="1">Endomembrane system</location>
        <topology evidence="1">Peripheral membrane protein</topology>
    </subcellularLocation>
</comment>
<dbReference type="InterPro" id="IPR026740">
    <property type="entry name" value="AP3_beta"/>
</dbReference>
<evidence type="ECO:0000256" key="4">
    <source>
        <dbReference type="ARBA" id="ARBA00022927"/>
    </source>
</evidence>
<feature type="compositionally biased region" description="Basic residues" evidence="6">
    <location>
        <begin position="1000"/>
        <end position="1009"/>
    </location>
</feature>
<keyword evidence="9" id="KW-1185">Reference proteome</keyword>
<sequence>MSWMIKKLVYVYLMRYAEEQQDLALLSISTFQRALKDPNQLIRASALRVLSSIRVPIIVPIMMLAIKEASSDLSPYVRKNAAHAIQKLYSLDPEQKEMLIEVIEKLLKDRSTLVAGSVVMAFEEVCPDRIDLIHKNYRKLCNLLVDVEEWGQVVIIHMLTRYARTQFTHTSLWGQMGSIPPLRELAEVLAQPLCIIYQQSWLTGEVPADWRLANVTPIYKKGQKEDLGNYRSVGLTSVPGKVMEQIILSAIMQHVQDNQVIGPSQHGFMKGRSCLTNPISFYDKVTYLVDEGKAVDVVYLDFTKAFGTISHSILLEKLADQGLGRHTCCWVKNWLDGRAQRVVVNGVKSTWWPVTSGVPQGSVLRPVLFNTFINDLDKGIECTLSKFAGNTKLGRSVDLLEGRKALQRDLDRLDQWAKVSCIRFSKAECQVLHLGHNNPRQCYRLGEEWLESCLVENDLGVWVDIQLNMSQQCAQVAKVANSILACIRKSTASRTREVIVPPYSALDDVVVEEYNENNFYESDEEEKEKDRKVKNTYTMDPDHRLLLRNTKPLLQSRNAAVVMAVAQLYWHLAPKSEAGIVSKSLVRLLHSNREVQYIVLQNIATMSIQRKGMFEPYLKSFYVRSTDPTMIKTLKLEILTNLANEANISTLLREFQTYVKSQDKQFAAATIQAIGRCATNITEVTDTCLNGLVCLLSNRDEIVVAESVVVIKKLLQTQPAHHGEIIKHMAKLLDNITVPVARASILWLIGEYCERVPKIAPDVLRKTAKSFTNEDDLVKLQILNLGAKLYLTNSKQTKLLTQYVLNLGKYDQSYDIRDRTRFIRQLIVPNEKSGALSKYAKKIFLAQKPAPLLESPFKDRDHFQLGTLSHTLNSRATGYLELSDWPEVAPDPSVRNVDVAESAKEWTGILGKPKKEKPTEKFYSESEEEEDESSSTSASESGSGSENEKEDKVEGSSGESSGSSSSSEESSDSESDSKEGTAKERSRAADGSDSEDIKQKAKGISKKRSTSSSSDTESSSSEESSSDSKSESDSKSDFESGKSGSATFSKKEEKPVEDRKAPNKQDVFLLDLDDFCPVTTPVAVPTPAVLSPSLTADLEGLSLSSSSVIDDRMDPNVLGNSLTVCGSNTIEKVATFFCSVTAQVSVPTKTHELLHRMSGKGLAAHYHFSRQPGIFGDRMVSVQVTVTNTTDQKIENIHIGEKKLPPGMRMHDFNPIENNLYIIES</sequence>
<dbReference type="AlphaFoldDB" id="A0ABC9Y1T0"/>
<feature type="region of interest" description="Disordered" evidence="6">
    <location>
        <begin position="910"/>
        <end position="1062"/>
    </location>
</feature>
<feature type="compositionally biased region" description="Basic and acidic residues" evidence="6">
    <location>
        <begin position="1049"/>
        <end position="1062"/>
    </location>
</feature>
<evidence type="ECO:0000256" key="2">
    <source>
        <dbReference type="ARBA" id="ARBA00006613"/>
    </source>
</evidence>
<reference evidence="8 9" key="1">
    <citation type="submission" date="2024-06" db="EMBL/GenBank/DDBJ databases">
        <title>The draft genome of Grus japonensis, version 3.</title>
        <authorList>
            <person name="Nabeshima K."/>
            <person name="Suzuki S."/>
            <person name="Onuma M."/>
        </authorList>
    </citation>
    <scope>NUCLEOTIDE SEQUENCE [LARGE SCALE GENOMIC DNA]</scope>
    <source>
        <strain evidence="8 9">451A</strain>
    </source>
</reference>
<dbReference type="Proteomes" id="UP001623348">
    <property type="component" value="Unassembled WGS sequence"/>
</dbReference>
<dbReference type="CDD" id="cd01650">
    <property type="entry name" value="RT_nLTR_like"/>
    <property type="match status" value="1"/>
</dbReference>
<dbReference type="SUPFAM" id="SSF48371">
    <property type="entry name" value="ARM repeat"/>
    <property type="match status" value="1"/>
</dbReference>
<feature type="compositionally biased region" description="Low complexity" evidence="6">
    <location>
        <begin position="934"/>
        <end position="945"/>
    </location>
</feature>
<dbReference type="Pfam" id="PF14796">
    <property type="entry name" value="AP3B1_C"/>
    <property type="match status" value="2"/>
</dbReference>
<evidence type="ECO:0000256" key="1">
    <source>
        <dbReference type="ARBA" id="ARBA00004184"/>
    </source>
</evidence>
<name>A0ABC9Y1T0_GRUJA</name>
<dbReference type="SMART" id="SM01355">
    <property type="entry name" value="AP3B1_C"/>
    <property type="match status" value="1"/>
</dbReference>
<proteinExistence type="inferred from homology"/>
<dbReference type="Gene3D" id="1.25.10.10">
    <property type="entry name" value="Leucine-rich Repeat Variant"/>
    <property type="match status" value="2"/>
</dbReference>
<keyword evidence="5" id="KW-0472">Membrane</keyword>
<dbReference type="Pfam" id="PF01602">
    <property type="entry name" value="Adaptin_N"/>
    <property type="match status" value="2"/>
</dbReference>
<evidence type="ECO:0000313" key="9">
    <source>
        <dbReference type="Proteomes" id="UP001623348"/>
    </source>
</evidence>
<dbReference type="PANTHER" id="PTHR11134">
    <property type="entry name" value="ADAPTOR COMPLEX SUBUNIT BETA FAMILY MEMBER"/>
    <property type="match status" value="1"/>
</dbReference>
<dbReference type="InterPro" id="IPR029390">
    <property type="entry name" value="AP3B_C"/>
</dbReference>
<feature type="domain" description="AP-3 complex subunit beta C-terminal" evidence="7">
    <location>
        <begin position="1062"/>
        <end position="1225"/>
    </location>
</feature>
<evidence type="ECO:0000313" key="8">
    <source>
        <dbReference type="EMBL" id="GAB0203893.1"/>
    </source>
</evidence>
<gene>
    <name evidence="8" type="ORF">GRJ2_002854900</name>
</gene>
<comment type="caution">
    <text evidence="8">The sequence shown here is derived from an EMBL/GenBank/DDBJ whole genome shotgun (WGS) entry which is preliminary data.</text>
</comment>
<keyword evidence="3" id="KW-0813">Transport</keyword>
<feature type="compositionally biased region" description="Low complexity" evidence="6">
    <location>
        <begin position="1010"/>
        <end position="1023"/>
    </location>
</feature>
<protein>
    <submittedName>
        <fullName evidence="8">AP-3 complex subunit beta-1</fullName>
    </submittedName>
</protein>
<keyword evidence="4" id="KW-0653">Protein transport</keyword>
<dbReference type="InterPro" id="IPR029394">
    <property type="entry name" value="AP3B1_Ser"/>
</dbReference>
<dbReference type="GO" id="GO:0015031">
    <property type="term" value="P:protein transport"/>
    <property type="evidence" value="ECO:0007669"/>
    <property type="project" value="UniProtKB-KW"/>
</dbReference>
<evidence type="ECO:0000256" key="5">
    <source>
        <dbReference type="ARBA" id="ARBA00023136"/>
    </source>
</evidence>
<accession>A0ABC9Y1T0</accession>
<dbReference type="InterPro" id="IPR011989">
    <property type="entry name" value="ARM-like"/>
</dbReference>
<dbReference type="InterPro" id="IPR026739">
    <property type="entry name" value="AP_beta"/>
</dbReference>
<feature type="compositionally biased region" description="Basic and acidic residues" evidence="6">
    <location>
        <begin position="1026"/>
        <end position="1040"/>
    </location>
</feature>
<evidence type="ECO:0000259" key="7">
    <source>
        <dbReference type="SMART" id="SM01355"/>
    </source>
</evidence>
<dbReference type="PIRSF" id="PIRSF037096">
    <property type="entry name" value="AP3_complex_beta"/>
    <property type="match status" value="1"/>
</dbReference>
<dbReference type="InterPro" id="IPR016024">
    <property type="entry name" value="ARM-type_fold"/>
</dbReference>
<dbReference type="FunFam" id="1.25.10.10:FF:000428">
    <property type="entry name" value="Adaptor related protein complex 3 subunit beta 1"/>
    <property type="match status" value="1"/>
</dbReference>
<dbReference type="InterPro" id="IPR043502">
    <property type="entry name" value="DNA/RNA_pol_sf"/>
</dbReference>
<dbReference type="EMBL" id="BAAFJT010000040">
    <property type="protein sequence ID" value="GAB0203893.1"/>
    <property type="molecule type" value="Genomic_DNA"/>
</dbReference>
<feature type="compositionally biased region" description="Basic and acidic residues" evidence="6">
    <location>
        <begin position="975"/>
        <end position="999"/>
    </location>
</feature>
<evidence type="ECO:0000256" key="6">
    <source>
        <dbReference type="SAM" id="MobiDB-lite"/>
    </source>
</evidence>
<evidence type="ECO:0000256" key="3">
    <source>
        <dbReference type="ARBA" id="ARBA00022448"/>
    </source>
</evidence>
<feature type="compositionally biased region" description="Low complexity" evidence="6">
    <location>
        <begin position="955"/>
        <end position="968"/>
    </location>
</feature>
<dbReference type="Pfam" id="PF00078">
    <property type="entry name" value="RVT_1"/>
    <property type="match status" value="1"/>
</dbReference>
<comment type="similarity">
    <text evidence="2">Belongs to the adaptor complexes large subunit family.</text>
</comment>
<dbReference type="InterPro" id="IPR000477">
    <property type="entry name" value="RT_dom"/>
</dbReference>
<dbReference type="SUPFAM" id="SSF56672">
    <property type="entry name" value="DNA/RNA polymerases"/>
    <property type="match status" value="1"/>
</dbReference>